<dbReference type="AlphaFoldDB" id="A0A367K2C5"/>
<gene>
    <name evidence="4" type="ORF">CU097_006822</name>
</gene>
<comment type="caution">
    <text evidence="4">The sequence shown here is derived from an EMBL/GenBank/DDBJ whole genome shotgun (WGS) entry which is preliminary data.</text>
</comment>
<keyword evidence="1" id="KW-0732">Signal</keyword>
<dbReference type="EMBL" id="PJQL01000375">
    <property type="protein sequence ID" value="RCH96364.1"/>
    <property type="molecule type" value="Genomic_DNA"/>
</dbReference>
<keyword evidence="5" id="KW-1185">Reference proteome</keyword>
<feature type="domain" description="MIR" evidence="3">
    <location>
        <begin position="14"/>
        <end position="69"/>
    </location>
</feature>
<organism evidence="4 5">
    <name type="scientific">Rhizopus azygosporus</name>
    <name type="common">Rhizopus microsporus var. azygosporus</name>
    <dbReference type="NCBI Taxonomy" id="86630"/>
    <lineage>
        <taxon>Eukaryota</taxon>
        <taxon>Fungi</taxon>
        <taxon>Fungi incertae sedis</taxon>
        <taxon>Mucoromycota</taxon>
        <taxon>Mucoromycotina</taxon>
        <taxon>Mucoromycetes</taxon>
        <taxon>Mucorales</taxon>
        <taxon>Mucorineae</taxon>
        <taxon>Rhizopodaceae</taxon>
        <taxon>Rhizopus</taxon>
    </lineage>
</organism>
<evidence type="ECO:0000313" key="5">
    <source>
        <dbReference type="Proteomes" id="UP000252139"/>
    </source>
</evidence>
<dbReference type="InterPro" id="IPR036300">
    <property type="entry name" value="MIR_dom_sf"/>
</dbReference>
<protein>
    <recommendedName>
        <fullName evidence="3">MIR domain-containing protein</fullName>
    </recommendedName>
</protein>
<dbReference type="Proteomes" id="UP000252139">
    <property type="component" value="Unassembled WGS sequence"/>
</dbReference>
<dbReference type="STRING" id="86630.A0A367K2C5"/>
<keyword evidence="2" id="KW-0677">Repeat</keyword>
<evidence type="ECO:0000256" key="1">
    <source>
        <dbReference type="ARBA" id="ARBA00022729"/>
    </source>
</evidence>
<proteinExistence type="predicted"/>
<sequence length="197" mass="22224">MYIDDQYDGTSLEGNIIKYGNLIALKHNMTGRYLTSRPGDNYEGGSGQQKAFAGGWETSSETLFIVLPRFGDERTGDDVNFGDVIRLKHSETRANLHSHPDIVSPVTEQQEVTCYGDDSLTDENDEWIVEQWGFDEAENEEFDVEDPTWYVGRSFILRHVATGVTLHSHDEPIAEDANEVTGYGAGPDENDRWRVVF</sequence>
<dbReference type="InterPro" id="IPR016093">
    <property type="entry name" value="MIR_motif"/>
</dbReference>
<dbReference type="SMART" id="SM00472">
    <property type="entry name" value="MIR"/>
    <property type="match status" value="3"/>
</dbReference>
<dbReference type="PANTHER" id="PTHR46809:SF2">
    <property type="entry name" value="GH21273P"/>
    <property type="match status" value="1"/>
</dbReference>
<accession>A0A367K2C5</accession>
<dbReference type="Gene3D" id="2.80.10.50">
    <property type="match status" value="1"/>
</dbReference>
<dbReference type="PROSITE" id="PS50919">
    <property type="entry name" value="MIR"/>
    <property type="match status" value="3"/>
</dbReference>
<dbReference type="Pfam" id="PF02815">
    <property type="entry name" value="MIR"/>
    <property type="match status" value="1"/>
</dbReference>
<name>A0A367K2C5_RHIAZ</name>
<dbReference type="OrthoDB" id="5588846at2759"/>
<feature type="domain" description="MIR" evidence="3">
    <location>
        <begin position="146"/>
        <end position="197"/>
    </location>
</feature>
<feature type="domain" description="MIR" evidence="3">
    <location>
        <begin position="76"/>
        <end position="132"/>
    </location>
</feature>
<evidence type="ECO:0000256" key="2">
    <source>
        <dbReference type="ARBA" id="ARBA00022737"/>
    </source>
</evidence>
<dbReference type="SUPFAM" id="SSF82109">
    <property type="entry name" value="MIR domain"/>
    <property type="match status" value="1"/>
</dbReference>
<dbReference type="PANTHER" id="PTHR46809">
    <property type="entry name" value="STROMAL CELL-DERIVED FACTOR 2-LIKE PROTEIN"/>
    <property type="match status" value="1"/>
</dbReference>
<evidence type="ECO:0000313" key="4">
    <source>
        <dbReference type="EMBL" id="RCH96364.1"/>
    </source>
</evidence>
<reference evidence="4 5" key="1">
    <citation type="journal article" date="2018" name="G3 (Bethesda)">
        <title>Phylogenetic and Phylogenomic Definition of Rhizopus Species.</title>
        <authorList>
            <person name="Gryganskyi A.P."/>
            <person name="Golan J."/>
            <person name="Dolatabadi S."/>
            <person name="Mondo S."/>
            <person name="Robb S."/>
            <person name="Idnurm A."/>
            <person name="Muszewska A."/>
            <person name="Steczkiewicz K."/>
            <person name="Masonjones S."/>
            <person name="Liao H.L."/>
            <person name="Gajdeczka M.T."/>
            <person name="Anike F."/>
            <person name="Vuek A."/>
            <person name="Anishchenko I.M."/>
            <person name="Voigt K."/>
            <person name="de Hoog G.S."/>
            <person name="Smith M.E."/>
            <person name="Heitman J."/>
            <person name="Vilgalys R."/>
            <person name="Stajich J.E."/>
        </authorList>
    </citation>
    <scope>NUCLEOTIDE SEQUENCE [LARGE SCALE GENOMIC DNA]</scope>
    <source>
        <strain evidence="4 5">CBS 357.93</strain>
    </source>
</reference>
<evidence type="ECO:0000259" key="3">
    <source>
        <dbReference type="PROSITE" id="PS50919"/>
    </source>
</evidence>